<dbReference type="InterPro" id="IPR003018">
    <property type="entry name" value="GAF"/>
</dbReference>
<dbReference type="STRING" id="761204.W2R5U5"/>
<sequence length="254" mass="28439">MSVIRHLMNQEKEDAEVRSECSSVTSSVRLTDDDAKKYTDALDKGMLRVETLPVEDCVLANSKGRNYPLNTAPDLETMSKPPMPKDEQERITAIEKGGFSKITDTDELDLICELVAREMKCSTGLVTLINEDEQHVLASNVPPFRQLHMPRDQSFCQHTIMNDEPLLVPNPESDIRFQNLPALHAHDLRFYLGFPLKDENDQVVGSVCCIDNTSREVTASQYSAMKKLAETASKVVQIKGKQATHMSDPTTKDS</sequence>
<evidence type="ECO:0000259" key="1">
    <source>
        <dbReference type="SMART" id="SM00065"/>
    </source>
</evidence>
<dbReference type="AlphaFoldDB" id="W2R5U5"/>
<feature type="domain" description="GAF" evidence="1">
    <location>
        <begin position="104"/>
        <end position="246"/>
    </location>
</feature>
<dbReference type="PANTHER" id="PTHR43102">
    <property type="entry name" value="SLR1143 PROTEIN"/>
    <property type="match status" value="1"/>
</dbReference>
<accession>W2R5U5</accession>
<gene>
    <name evidence="2" type="ORF">PPTG_03690</name>
</gene>
<dbReference type="Proteomes" id="UP000018817">
    <property type="component" value="Unassembled WGS sequence"/>
</dbReference>
<dbReference type="RefSeq" id="XP_008894621.1">
    <property type="nucleotide sequence ID" value="XM_008896373.1"/>
</dbReference>
<dbReference type="SUPFAM" id="SSF55781">
    <property type="entry name" value="GAF domain-like"/>
    <property type="match status" value="1"/>
</dbReference>
<protein>
    <recommendedName>
        <fullName evidence="1">GAF domain-containing protein</fullName>
    </recommendedName>
</protein>
<dbReference type="OrthoDB" id="153648at2759"/>
<evidence type="ECO:0000313" key="3">
    <source>
        <dbReference type="Proteomes" id="UP000018817"/>
    </source>
</evidence>
<dbReference type="InterPro" id="IPR029016">
    <property type="entry name" value="GAF-like_dom_sf"/>
</dbReference>
<organism evidence="2 3">
    <name type="scientific">Phytophthora nicotianae (strain INRA-310)</name>
    <name type="common">Phytophthora parasitica</name>
    <dbReference type="NCBI Taxonomy" id="761204"/>
    <lineage>
        <taxon>Eukaryota</taxon>
        <taxon>Sar</taxon>
        <taxon>Stramenopiles</taxon>
        <taxon>Oomycota</taxon>
        <taxon>Peronosporomycetes</taxon>
        <taxon>Peronosporales</taxon>
        <taxon>Peronosporaceae</taxon>
        <taxon>Phytophthora</taxon>
    </lineage>
</organism>
<dbReference type="PANTHER" id="PTHR43102:SF2">
    <property type="entry name" value="GAF DOMAIN-CONTAINING PROTEIN"/>
    <property type="match status" value="1"/>
</dbReference>
<dbReference type="SMART" id="SM00065">
    <property type="entry name" value="GAF"/>
    <property type="match status" value="1"/>
</dbReference>
<dbReference type="Gene3D" id="3.30.450.40">
    <property type="match status" value="1"/>
</dbReference>
<dbReference type="OMA" id="FISEHRQ"/>
<dbReference type="VEuPathDB" id="FungiDB:PPTG_03690"/>
<dbReference type="GeneID" id="20173839"/>
<reference evidence="3" key="1">
    <citation type="submission" date="2011-12" db="EMBL/GenBank/DDBJ databases">
        <authorList>
            <consortium name="The Broad Institute Genome Sequencing Platform"/>
            <person name="Russ C."/>
            <person name="Tyler B."/>
            <person name="Panabieres F."/>
            <person name="Shan W."/>
            <person name="Tripathy S."/>
            <person name="Grunwald N."/>
            <person name="Machado M."/>
            <person name="Young S.K."/>
            <person name="Zeng Q."/>
            <person name="Gargeya S."/>
            <person name="Fitzgerald M."/>
            <person name="Haas B."/>
            <person name="Abouelleil A."/>
            <person name="Alvarado L."/>
            <person name="Arachchi H.M."/>
            <person name="Berlin A."/>
            <person name="Chapman S.B."/>
            <person name="Gearin G."/>
            <person name="Goldberg J."/>
            <person name="Griggs A."/>
            <person name="Gujja S."/>
            <person name="Hansen M."/>
            <person name="Heiman D."/>
            <person name="Howarth C."/>
            <person name="Larimer J."/>
            <person name="Lui A."/>
            <person name="MacDonald P.J.P."/>
            <person name="McCowen C."/>
            <person name="Montmayeur A."/>
            <person name="Murphy C."/>
            <person name="Neiman D."/>
            <person name="Pearson M."/>
            <person name="Priest M."/>
            <person name="Roberts A."/>
            <person name="Saif S."/>
            <person name="Shea T."/>
            <person name="Sisk P."/>
            <person name="Stolte C."/>
            <person name="Sykes S."/>
            <person name="Wortman J."/>
            <person name="Nusbaum C."/>
            <person name="Birren B."/>
        </authorList>
    </citation>
    <scope>NUCLEOTIDE SEQUENCE [LARGE SCALE GENOMIC DNA]</scope>
    <source>
        <strain evidence="3">INRA-310</strain>
    </source>
</reference>
<dbReference type="Pfam" id="PF01590">
    <property type="entry name" value="GAF"/>
    <property type="match status" value="1"/>
</dbReference>
<name>W2R5U5_PHYN3</name>
<proteinExistence type="predicted"/>
<reference evidence="2 3" key="2">
    <citation type="submission" date="2013-11" db="EMBL/GenBank/DDBJ databases">
        <title>The Genome Sequence of Phytophthora parasitica INRA-310.</title>
        <authorList>
            <consortium name="The Broad Institute Genomics Platform"/>
            <person name="Russ C."/>
            <person name="Tyler B."/>
            <person name="Panabieres F."/>
            <person name="Shan W."/>
            <person name="Tripathy S."/>
            <person name="Grunwald N."/>
            <person name="Machado M."/>
            <person name="Johnson C.S."/>
            <person name="Arredondo F."/>
            <person name="Hong C."/>
            <person name="Coffey M."/>
            <person name="Young S.K."/>
            <person name="Zeng Q."/>
            <person name="Gargeya S."/>
            <person name="Fitzgerald M."/>
            <person name="Abouelleil A."/>
            <person name="Alvarado L."/>
            <person name="Chapman S.B."/>
            <person name="Gainer-Dewar J."/>
            <person name="Goldberg J."/>
            <person name="Griggs A."/>
            <person name="Gujja S."/>
            <person name="Hansen M."/>
            <person name="Howarth C."/>
            <person name="Imamovic A."/>
            <person name="Ireland A."/>
            <person name="Larimer J."/>
            <person name="McCowan C."/>
            <person name="Murphy C."/>
            <person name="Pearson M."/>
            <person name="Poon T.W."/>
            <person name="Priest M."/>
            <person name="Roberts A."/>
            <person name="Saif S."/>
            <person name="Shea T."/>
            <person name="Sykes S."/>
            <person name="Wortman J."/>
            <person name="Nusbaum C."/>
            <person name="Birren B."/>
        </authorList>
    </citation>
    <scope>NUCLEOTIDE SEQUENCE [LARGE SCALE GENOMIC DNA]</scope>
    <source>
        <strain evidence="2 3">INRA-310</strain>
    </source>
</reference>
<evidence type="ECO:0000313" key="2">
    <source>
        <dbReference type="EMBL" id="ETN20762.1"/>
    </source>
</evidence>
<dbReference type="EMBL" id="KI669564">
    <property type="protein sequence ID" value="ETN20762.1"/>
    <property type="molecule type" value="Genomic_DNA"/>
</dbReference>